<dbReference type="PANTHER" id="PTHR36898">
    <property type="entry name" value="OSJNBB0026I12.6 PROTEIN"/>
    <property type="match status" value="1"/>
</dbReference>
<feature type="compositionally biased region" description="Acidic residues" evidence="1">
    <location>
        <begin position="58"/>
        <end position="78"/>
    </location>
</feature>
<protein>
    <submittedName>
        <fullName evidence="2">Ribosome-associated, YjgA</fullName>
    </submittedName>
</protein>
<dbReference type="InterPro" id="IPR023153">
    <property type="entry name" value="DarP_sf"/>
</dbReference>
<dbReference type="Proteomes" id="UP001370490">
    <property type="component" value="Unassembled WGS sequence"/>
</dbReference>
<keyword evidence="3" id="KW-1185">Reference proteome</keyword>
<feature type="region of interest" description="Disordered" evidence="1">
    <location>
        <begin position="42"/>
        <end position="80"/>
    </location>
</feature>
<dbReference type="Gene3D" id="1.10.60.30">
    <property type="entry name" value="PSPTO4464-like domains"/>
    <property type="match status" value="1"/>
</dbReference>
<reference evidence="2 3" key="1">
    <citation type="submission" date="2023-12" db="EMBL/GenBank/DDBJ databases">
        <title>A high-quality genome assembly for Dillenia turbinata (Dilleniales).</title>
        <authorList>
            <person name="Chanderbali A."/>
        </authorList>
    </citation>
    <scope>NUCLEOTIDE SEQUENCE [LARGE SCALE GENOMIC DNA]</scope>
    <source>
        <strain evidence="2">LSX21</strain>
        <tissue evidence="2">Leaf</tissue>
    </source>
</reference>
<dbReference type="PANTHER" id="PTHR36898:SF1">
    <property type="entry name" value="OS04G0250700 PROTEIN"/>
    <property type="match status" value="1"/>
</dbReference>
<dbReference type="EMBL" id="JBAMMX010000006">
    <property type="protein sequence ID" value="KAK6938962.1"/>
    <property type="molecule type" value="Genomic_DNA"/>
</dbReference>
<dbReference type="SUPFAM" id="SSF158710">
    <property type="entry name" value="PSPTO4464-like"/>
    <property type="match status" value="1"/>
</dbReference>
<accession>A0AAN8W025</accession>
<dbReference type="Pfam" id="PF04751">
    <property type="entry name" value="DarP"/>
    <property type="match status" value="1"/>
</dbReference>
<evidence type="ECO:0000313" key="2">
    <source>
        <dbReference type="EMBL" id="KAK6938962.1"/>
    </source>
</evidence>
<dbReference type="AlphaFoldDB" id="A0AAN8W025"/>
<comment type="caution">
    <text evidence="2">The sequence shown here is derived from an EMBL/GenBank/DDBJ whole genome shotgun (WGS) entry which is preliminary data.</text>
</comment>
<organism evidence="2 3">
    <name type="scientific">Dillenia turbinata</name>
    <dbReference type="NCBI Taxonomy" id="194707"/>
    <lineage>
        <taxon>Eukaryota</taxon>
        <taxon>Viridiplantae</taxon>
        <taxon>Streptophyta</taxon>
        <taxon>Embryophyta</taxon>
        <taxon>Tracheophyta</taxon>
        <taxon>Spermatophyta</taxon>
        <taxon>Magnoliopsida</taxon>
        <taxon>eudicotyledons</taxon>
        <taxon>Gunneridae</taxon>
        <taxon>Pentapetalae</taxon>
        <taxon>Dilleniales</taxon>
        <taxon>Dilleniaceae</taxon>
        <taxon>Dillenia</taxon>
    </lineage>
</organism>
<feature type="compositionally biased region" description="Low complexity" evidence="1">
    <location>
        <begin position="45"/>
        <end position="55"/>
    </location>
</feature>
<sequence>MSQRLGPDVREGKRRQFNYIGRLLRDAEPELMDALIQALKDGDQSKLQSLSSSRASDFDDYDGNESEDAEDDDEEEVSQEQIEIAARWFDGLVNRDSGITNEVYSVHSIEFDRQELRKLVRKVQLLQDEPAEMEDELDEESAALVGSKKALTRFLHSLAMQLATE</sequence>
<name>A0AAN8W025_9MAGN</name>
<evidence type="ECO:0000256" key="1">
    <source>
        <dbReference type="SAM" id="MobiDB-lite"/>
    </source>
</evidence>
<proteinExistence type="predicted"/>
<gene>
    <name evidence="2" type="ORF">RJ641_032470</name>
</gene>
<dbReference type="InterPro" id="IPR006839">
    <property type="entry name" value="DarP"/>
</dbReference>
<evidence type="ECO:0000313" key="3">
    <source>
        <dbReference type="Proteomes" id="UP001370490"/>
    </source>
</evidence>